<dbReference type="Proteomes" id="UP000619457">
    <property type="component" value="Unassembled WGS sequence"/>
</dbReference>
<feature type="domain" description="MBG" evidence="1">
    <location>
        <begin position="1931"/>
        <end position="2003"/>
    </location>
</feature>
<reference evidence="2" key="1">
    <citation type="journal article" date="2014" name="Int. J. Syst. Evol. Microbiol.">
        <title>Complete genome sequence of Corynebacterium casei LMG S-19264T (=DSM 44701T), isolated from a smear-ripened cheese.</title>
        <authorList>
            <consortium name="US DOE Joint Genome Institute (JGI-PGF)"/>
            <person name="Walter F."/>
            <person name="Albersmeier A."/>
            <person name="Kalinowski J."/>
            <person name="Ruckert C."/>
        </authorList>
    </citation>
    <scope>NUCLEOTIDE SEQUENCE</scope>
    <source>
        <strain evidence="2">KCTC 12368</strain>
    </source>
</reference>
<dbReference type="NCBIfam" id="TIGR04131">
    <property type="entry name" value="Bac_Flav_CTERM"/>
    <property type="match status" value="1"/>
</dbReference>
<name>A0A918PKV7_9BACT</name>
<dbReference type="SUPFAM" id="SSF63825">
    <property type="entry name" value="YWTD domain"/>
    <property type="match status" value="1"/>
</dbReference>
<protein>
    <recommendedName>
        <fullName evidence="1">MBG domain-containing protein</fullName>
    </recommendedName>
</protein>
<feature type="domain" description="MBG" evidence="1">
    <location>
        <begin position="1536"/>
        <end position="1608"/>
    </location>
</feature>
<dbReference type="EMBL" id="BMWX01000001">
    <property type="protein sequence ID" value="GGZ13149.1"/>
    <property type="molecule type" value="Genomic_DNA"/>
</dbReference>
<dbReference type="Pfam" id="PF13585">
    <property type="entry name" value="CHU_C"/>
    <property type="match status" value="1"/>
</dbReference>
<evidence type="ECO:0000313" key="3">
    <source>
        <dbReference type="Proteomes" id="UP000619457"/>
    </source>
</evidence>
<dbReference type="Gene3D" id="3.30.160.710">
    <property type="match status" value="5"/>
</dbReference>
<gene>
    <name evidence="2" type="ORF">GCM10007049_01150</name>
</gene>
<reference evidence="2" key="2">
    <citation type="submission" date="2020-09" db="EMBL/GenBank/DDBJ databases">
        <authorList>
            <person name="Sun Q."/>
            <person name="Kim S."/>
        </authorList>
    </citation>
    <scope>NUCLEOTIDE SEQUENCE</scope>
    <source>
        <strain evidence="2">KCTC 12368</strain>
    </source>
</reference>
<organism evidence="2 3">
    <name type="scientific">Echinicola pacifica</name>
    <dbReference type="NCBI Taxonomy" id="346377"/>
    <lineage>
        <taxon>Bacteria</taxon>
        <taxon>Pseudomonadati</taxon>
        <taxon>Bacteroidota</taxon>
        <taxon>Cytophagia</taxon>
        <taxon>Cytophagales</taxon>
        <taxon>Cyclobacteriaceae</taxon>
        <taxon>Echinicola</taxon>
    </lineage>
</organism>
<dbReference type="InterPro" id="IPR026341">
    <property type="entry name" value="T9SS_type_B"/>
</dbReference>
<feature type="domain" description="MBG" evidence="1">
    <location>
        <begin position="1694"/>
        <end position="1766"/>
    </location>
</feature>
<sequence length="2518" mass="271558">MMKFLLDHAKQLWVLKNQMRINHSILQFLIPIALFSSANNALGQGSVVFSVNDFTEEAYQLHGYNARLDKYGLVNLIKPSNTGLYQRGFHYENFYHDGYLYGIIKQESKVVLGRFDGKTYELIGDLMNNQTIMDLHFTLYKNKIYFIRTISNSYGYTQLVEYDPSTNQTINVSGEAGLSDLNSSSLVVYDDGTGEKLYFGARSSSSQKTALYSFDGQTTRKIDNFNFSTPEEFIVFNDILYVAASPLNTNGDDRLVAYDGESSWQVFESNPGNSSGKDDIIGDFTIFDNKLFWSAYHYDLAYGGINKKVKLFSMDTDENVTFEHVPNPDYTGGPILMTVVNGELFYSSPHTSNIAYDVYKYINSTSAELISDNKVRINGMVNYDDGLFYFPNNPHYIKKDGSGSYINKEIEGASPRFQSNSQQPVVFEGQISPLFYLKEREVTVIGRATEISPQIELHDIDSYSMGSVKVKITSGLDPADKLTIVSQYGITSNYDADLGELSLNVNSSHTTAQVQDVLRSVRMEGTKEGLRTLLFMGTDAEGNESYLDNEYAKLSANVLVGNFSLLTFPSQPSGMGESTFAGPFLGSFIEEDEILKSVKFKVTDDDTMTPFESLSLAYKEDQYGLFYYDGEIGVSMSIDWESSSYDMTPATLAFKSNDSFNFISFDLRGIDLFNGLDFRVSGKYEGVEKFYFNIDEASNFAGEIIVPNQYVEVEVDEIRISYSGGMGMGMTESYSVDNILFRTLSSYDFDGTLTEGSSISEPVDLPSTLNEVGDHKGIFDFILTDGGGTDGLSMDVSNISFEVSGTAADSTRAKLTYLLNGPDVTDADGEYDADTEKLTFSNLSISIANGGNEHYTLSAYFNDNTFLEEGNTIILNLDGASGITVSEEGTHMQAGSPLSNGTGSVITVKATGWEFTTQPVGSVSGKALTTQPIIAAMDDFGNIDRDFAAAVELTEASAGTLTNATVEAVNGQAIFTNLTYTATADKQSFILTATTDEPDFPAIQSKALIADVLATKLIFTTEPSPLKIYGETAVKFSSVPVVAAVDDQELVDVDYTTNFLLNESGSGKSILTSDGDLDESENSVTLKPVHGQVKFENLTLNYQFKEGFDEDFQLFVSSGTLPLTKSTSINATRDMAEVVKVEVPESKTYGIGDELIIKITFDDPVSVKVDNLPIIRLTVGSQTKIATYQSGANSTTLTFKYIVQEGDMGPGGITILGYEPGSIYQVKNNNPANAALTNIGETKNIHVDGIAPADFLVHFQGGAILNENVANGTISLEDAEMGSTMHYSFKSTAMTDSIYSSLTVTSIYQQVNGLDLRSIPDGAVELLVWLEDAGGNTGKGKRLSLNKKTNTPPQISKLSLTGDLVIGESLTAKYDFADGEKDDENGTVYEWYRAKTANGTDRTKIDGAFLKVYTLKEADRGYFIQVEVKPGDGQVYGEKVISEYIGAIKASQTITFEPIAERTYGGNTFVLGAKYTDQNKEISYSASHPGLVNITGNSAEIIGAGELIITATQAGDAQTLAADAKTQKLIIQKAPLNISVNSDKKVYGAQDPNFSVAYSGFVGEDTAEDLSGVLNISREYGESVGEYAISGEGLSSANYTINFATGKLEIIPAALEIAVQPASKVYGSQDPNFSVAYSGFIGEDTAEDLSGLLTISRESGESVGEYAISGEGLSSANYTINFASGKLEITPAALEIAVQPASKVYGAQDPEFSVAYSGFVGEDTAEDLSGVLNVSRESGESVGEYAISGQGLSSANYRINFASGKLEIIPAALEIAVQPASKVYGAQDPNFSVAYSGFIGEDSAEDLSGVLTISRESGESVGEYAISGEGLSSANYRINFASGKLEIIPAALEIAVQPASKVYGAQDPNFSVAYSGFVGEDTAEDLSGVLNISREYGESVGEYAISGEGLSSANYTINFASSKLEITPAALEIAVQPASKVYGAQDPNFSVAYSGFVGEDTAEDLSGLLTISRESGESVGEYAISGEGLSSGNYTINFASGKLEIIPAALEIAVQPASKIYGAQDPKFSVAYSGFIGEDTAEDLSGVLNISRESGESVGEYAISGEGLSSGNYTINFASGKLEIIPAALEIAVQPASKVYGAQDPNFSVAYSGFVGEDTAEDLSGVLTISRESGESVGEYAISGEGLSSANYTISYQTGKLTICPAQLKVKAESMDKIYGTVDPTLSYSVQGLVNGDSPSVISGELERNFGETVGTYPINKGNLSVSENYSLSFSGGTFTIMGREIAEVYPISTIAVDWGSSVAALSLPQEVLVITSHQELINIPVSWNTAKLNSRASGSYTIYGTLQTPSDMEQENLPQAKIQITVLPKASPEDISLGADSFKADYHSSEVLIGEVTITDPVDDQHQMILIEGANDNSLFTLTDGKLYWSSVEAHSGREEFVVTILVVDAAGNELMKDFTITRLRTPLSDIEIFNTFTPNGDGVNDTWQVPDLQYFTGVRVMIFERSGERLFFTTDPTKGWDGTYRGKAMAPGAYYWVVESTETSEVRKGFLNLLSK</sequence>
<feature type="domain" description="MBG" evidence="1">
    <location>
        <begin position="2010"/>
        <end position="2082"/>
    </location>
</feature>
<feature type="domain" description="MBG" evidence="1">
    <location>
        <begin position="1615"/>
        <end position="1687"/>
    </location>
</feature>
<comment type="caution">
    <text evidence="2">The sequence shown here is derived from an EMBL/GenBank/DDBJ whole genome shotgun (WGS) entry which is preliminary data.</text>
</comment>
<dbReference type="Gene3D" id="2.60.40.2700">
    <property type="match status" value="1"/>
</dbReference>
<feature type="domain" description="MBG" evidence="1">
    <location>
        <begin position="1852"/>
        <end position="1924"/>
    </location>
</feature>
<accession>A0A918PKV7</accession>
<proteinExistence type="predicted"/>
<feature type="domain" description="MBG" evidence="1">
    <location>
        <begin position="2168"/>
        <end position="2240"/>
    </location>
</feature>
<keyword evidence="3" id="KW-1185">Reference proteome</keyword>
<dbReference type="Pfam" id="PF18676">
    <property type="entry name" value="MBG_2"/>
    <property type="match status" value="9"/>
</dbReference>
<feature type="domain" description="MBG" evidence="1">
    <location>
        <begin position="1773"/>
        <end position="1845"/>
    </location>
</feature>
<dbReference type="InterPro" id="IPR041286">
    <property type="entry name" value="MBG_2"/>
</dbReference>
<evidence type="ECO:0000313" key="2">
    <source>
        <dbReference type="EMBL" id="GGZ13149.1"/>
    </source>
</evidence>
<dbReference type="RefSeq" id="WP_189458047.1">
    <property type="nucleotide sequence ID" value="NZ_BMWX01000001.1"/>
</dbReference>
<evidence type="ECO:0000259" key="1">
    <source>
        <dbReference type="Pfam" id="PF18676"/>
    </source>
</evidence>
<feature type="domain" description="MBG" evidence="1">
    <location>
        <begin position="2089"/>
        <end position="2162"/>
    </location>
</feature>